<feature type="transmembrane region" description="Helical" evidence="6">
    <location>
        <begin position="204"/>
        <end position="225"/>
    </location>
</feature>
<dbReference type="CDD" id="cd06579">
    <property type="entry name" value="TM_PBP1_transp_AraH_like"/>
    <property type="match status" value="1"/>
</dbReference>
<keyword evidence="4 6" id="KW-1133">Transmembrane helix</keyword>
<dbReference type="GO" id="GO:0005886">
    <property type="term" value="C:plasma membrane"/>
    <property type="evidence" value="ECO:0007669"/>
    <property type="project" value="UniProtKB-SubCell"/>
</dbReference>
<evidence type="ECO:0000256" key="5">
    <source>
        <dbReference type="ARBA" id="ARBA00023136"/>
    </source>
</evidence>
<feature type="transmembrane region" description="Helical" evidence="6">
    <location>
        <begin position="166"/>
        <end position="184"/>
    </location>
</feature>
<comment type="subcellular location">
    <subcellularLocation>
        <location evidence="1">Cell membrane</location>
        <topology evidence="1">Multi-pass membrane protein</topology>
    </subcellularLocation>
</comment>
<organism evidence="7 8">
    <name type="scientific">Caballeronia sordidicola</name>
    <name type="common">Burkholderia sordidicola</name>
    <dbReference type="NCBI Taxonomy" id="196367"/>
    <lineage>
        <taxon>Bacteria</taxon>
        <taxon>Pseudomonadati</taxon>
        <taxon>Pseudomonadota</taxon>
        <taxon>Betaproteobacteria</taxon>
        <taxon>Burkholderiales</taxon>
        <taxon>Burkholderiaceae</taxon>
        <taxon>Caballeronia</taxon>
    </lineage>
</organism>
<keyword evidence="3 6" id="KW-0812">Transmembrane</keyword>
<feature type="transmembrane region" description="Helical" evidence="6">
    <location>
        <begin position="86"/>
        <end position="106"/>
    </location>
</feature>
<name>A0A242MMQ5_CABSO</name>
<reference evidence="7 8" key="1">
    <citation type="submission" date="2017-03" db="EMBL/GenBank/DDBJ databases">
        <title>Genome analysis of strain PAMC 26577.</title>
        <authorList>
            <person name="Oh H.-M."/>
            <person name="Yang J.-A."/>
        </authorList>
    </citation>
    <scope>NUCLEOTIDE SEQUENCE [LARGE SCALE GENOMIC DNA]</scope>
    <source>
        <strain evidence="7 8">PAMC 26577</strain>
    </source>
</reference>
<keyword evidence="2" id="KW-1003">Cell membrane</keyword>
<feature type="transmembrane region" description="Helical" evidence="6">
    <location>
        <begin position="59"/>
        <end position="80"/>
    </location>
</feature>
<evidence type="ECO:0000256" key="1">
    <source>
        <dbReference type="ARBA" id="ARBA00004651"/>
    </source>
</evidence>
<protein>
    <submittedName>
        <fullName evidence="7">Ribose ABC transport system, permease protein RbsC</fullName>
    </submittedName>
</protein>
<dbReference type="EMBL" id="NBTZ01000087">
    <property type="protein sequence ID" value="OTP72599.1"/>
    <property type="molecule type" value="Genomic_DNA"/>
</dbReference>
<evidence type="ECO:0000313" key="7">
    <source>
        <dbReference type="EMBL" id="OTP72599.1"/>
    </source>
</evidence>
<keyword evidence="5 6" id="KW-0472">Membrane</keyword>
<feature type="transmembrane region" description="Helical" evidence="6">
    <location>
        <begin position="311"/>
        <end position="330"/>
    </location>
</feature>
<evidence type="ECO:0000256" key="6">
    <source>
        <dbReference type="SAM" id="Phobius"/>
    </source>
</evidence>
<dbReference type="PANTHER" id="PTHR32196">
    <property type="entry name" value="ABC TRANSPORTER PERMEASE PROTEIN YPHD-RELATED-RELATED"/>
    <property type="match status" value="1"/>
</dbReference>
<sequence>MHMYDARHRLANLAPPTILLNQNQNKETSVAAISSKEDPHRQSSGLTATLRGLLKIRELNIFSVLLLVGILISIFSPYFLTTNNLMGVFRSFSLIAIMAIGMMLVIITGGIDLSVGSVMGLSSLVTALAFQHGAGPVVAVIAGLVVGLAVGCFNGLLITWIQLPPFIATLGTLSIGRGLMYMITKGVPVTPDVPDSFTFIGQGYVGFVPFPVIIMIVMTLCFSVLMRQTRFGRHVYATGGNEMAARLSGVRTFRVKFIVYALSGLIASIAGVVSFSRFVSAEPASGFGAELDVIAAAAIGGASLSGGAGSVEGAIIGAALAGIITNGVVLLNIDTYAQQAITGCVILLAVSIDIWRVRRKGR</sequence>
<dbReference type="AlphaFoldDB" id="A0A242MMQ5"/>
<dbReference type="Proteomes" id="UP000195221">
    <property type="component" value="Unassembled WGS sequence"/>
</dbReference>
<gene>
    <name evidence="7" type="ORF">PAMC26577_20065</name>
</gene>
<dbReference type="GO" id="GO:0022857">
    <property type="term" value="F:transmembrane transporter activity"/>
    <property type="evidence" value="ECO:0007669"/>
    <property type="project" value="InterPro"/>
</dbReference>
<feature type="transmembrane region" description="Helical" evidence="6">
    <location>
        <begin position="257"/>
        <end position="278"/>
    </location>
</feature>
<comment type="caution">
    <text evidence="7">The sequence shown here is derived from an EMBL/GenBank/DDBJ whole genome shotgun (WGS) entry which is preliminary data.</text>
</comment>
<feature type="transmembrane region" description="Helical" evidence="6">
    <location>
        <begin position="137"/>
        <end position="159"/>
    </location>
</feature>
<evidence type="ECO:0000313" key="8">
    <source>
        <dbReference type="Proteomes" id="UP000195221"/>
    </source>
</evidence>
<accession>A0A242MMQ5</accession>
<proteinExistence type="predicted"/>
<dbReference type="Pfam" id="PF02653">
    <property type="entry name" value="BPD_transp_2"/>
    <property type="match status" value="1"/>
</dbReference>
<evidence type="ECO:0000256" key="2">
    <source>
        <dbReference type="ARBA" id="ARBA00022475"/>
    </source>
</evidence>
<evidence type="ECO:0000256" key="3">
    <source>
        <dbReference type="ARBA" id="ARBA00022692"/>
    </source>
</evidence>
<dbReference type="InterPro" id="IPR001851">
    <property type="entry name" value="ABC_transp_permease"/>
</dbReference>
<evidence type="ECO:0000256" key="4">
    <source>
        <dbReference type="ARBA" id="ARBA00022989"/>
    </source>
</evidence>